<dbReference type="AlphaFoldDB" id="A0A5C4MGV5"/>
<evidence type="ECO:0000313" key="2">
    <source>
        <dbReference type="EMBL" id="TNC50568.1"/>
    </source>
</evidence>
<dbReference type="Proteomes" id="UP000306740">
    <property type="component" value="Unassembled WGS sequence"/>
</dbReference>
<dbReference type="EMBL" id="VDFR01000101">
    <property type="protein sequence ID" value="TNC41828.1"/>
    <property type="molecule type" value="Genomic_DNA"/>
</dbReference>
<organism evidence="1 3">
    <name type="scientific">Mumia zhuanghuii</name>
    <dbReference type="NCBI Taxonomy" id="2585211"/>
    <lineage>
        <taxon>Bacteria</taxon>
        <taxon>Bacillati</taxon>
        <taxon>Actinomycetota</taxon>
        <taxon>Actinomycetes</taxon>
        <taxon>Propionibacteriales</taxon>
        <taxon>Nocardioidaceae</taxon>
        <taxon>Mumia</taxon>
    </lineage>
</organism>
<sequence>MTVGERLMAAYATAWAYRSSTADDRSEVLWAEVSRTLHRDERAREEVTRMVELLSTAWRKGTPPDKLWRPLLWQQVLAVGAAVRMTGRLLRTPKDLKLPRGVVAFGDVREDEPAYVIAEPLPFREEAGTQEVLAWAWPRVHDPADVDGDEVPVWLDVVAETGTAAVMIGERRVGVTTVPEGTYEALRPLDRRRKRCVPDGFLDLRRLPDGRIAVEHLGVELP</sequence>
<proteinExistence type="predicted"/>
<evidence type="ECO:0000313" key="1">
    <source>
        <dbReference type="EMBL" id="TNC41828.1"/>
    </source>
</evidence>
<evidence type="ECO:0000313" key="3">
    <source>
        <dbReference type="Proteomes" id="UP000306740"/>
    </source>
</evidence>
<dbReference type="RefSeq" id="WP_139086856.1">
    <property type="nucleotide sequence ID" value="NZ_VDFR01000015.1"/>
</dbReference>
<gene>
    <name evidence="2" type="ORF">FHE65_03495</name>
    <name evidence="1" type="ORF">FHE65_21775</name>
</gene>
<protein>
    <submittedName>
        <fullName evidence="1">Uncharacterized protein</fullName>
    </submittedName>
</protein>
<dbReference type="EMBL" id="VDFR01000015">
    <property type="protein sequence ID" value="TNC50568.1"/>
    <property type="molecule type" value="Genomic_DNA"/>
</dbReference>
<comment type="caution">
    <text evidence="1">The sequence shown here is derived from an EMBL/GenBank/DDBJ whole genome shotgun (WGS) entry which is preliminary data.</text>
</comment>
<name>A0A5C4MGV5_9ACTN</name>
<reference evidence="1 3" key="1">
    <citation type="submission" date="2019-05" db="EMBL/GenBank/DDBJ databases">
        <title>Mumia sp. nov., isolated from the intestinal contents of plateau pika (Ochotona curzoniae) in the Qinghai-Tibet plateau of China.</title>
        <authorList>
            <person name="Tian Z."/>
        </authorList>
    </citation>
    <scope>NUCLEOTIDE SEQUENCE [LARGE SCALE GENOMIC DNA]</scope>
    <source>
        <strain evidence="3">527</strain>
        <strain evidence="1">Z527</strain>
    </source>
</reference>
<accession>A0A5C4MGV5</accession>